<keyword evidence="1" id="KW-0479">Metal-binding</keyword>
<proteinExistence type="predicted"/>
<dbReference type="AlphaFoldDB" id="A0AAV9MWZ1"/>
<gene>
    <name evidence="3" type="ORF">LTR84_008518</name>
</gene>
<dbReference type="InterPro" id="IPR001128">
    <property type="entry name" value="Cyt_P450"/>
</dbReference>
<dbReference type="GeneID" id="89976681"/>
<dbReference type="GO" id="GO:0016705">
    <property type="term" value="F:oxidoreductase activity, acting on paired donors, with incorporation or reduction of molecular oxygen"/>
    <property type="evidence" value="ECO:0007669"/>
    <property type="project" value="InterPro"/>
</dbReference>
<feature type="binding site" description="axial binding residue" evidence="1">
    <location>
        <position position="411"/>
    </location>
    <ligand>
        <name>heme</name>
        <dbReference type="ChEBI" id="CHEBI:30413"/>
    </ligand>
    <ligandPart>
        <name>Fe</name>
        <dbReference type="ChEBI" id="CHEBI:18248"/>
    </ligandPart>
</feature>
<dbReference type="Pfam" id="PF00067">
    <property type="entry name" value="p450"/>
    <property type="match status" value="1"/>
</dbReference>
<feature type="signal peptide" evidence="2">
    <location>
        <begin position="1"/>
        <end position="22"/>
    </location>
</feature>
<dbReference type="PRINTS" id="PR00385">
    <property type="entry name" value="P450"/>
</dbReference>
<evidence type="ECO:0000256" key="2">
    <source>
        <dbReference type="SAM" id="SignalP"/>
    </source>
</evidence>
<name>A0AAV9MWZ1_9EURO</name>
<keyword evidence="4" id="KW-1185">Reference proteome</keyword>
<dbReference type="RefSeq" id="XP_064701660.1">
    <property type="nucleotide sequence ID" value="XM_064852063.1"/>
</dbReference>
<dbReference type="SUPFAM" id="SSF48264">
    <property type="entry name" value="Cytochrome P450"/>
    <property type="match status" value="1"/>
</dbReference>
<reference evidence="3 4" key="1">
    <citation type="submission" date="2023-08" db="EMBL/GenBank/DDBJ databases">
        <title>Black Yeasts Isolated from many extreme environments.</title>
        <authorList>
            <person name="Coleine C."/>
            <person name="Stajich J.E."/>
            <person name="Selbmann L."/>
        </authorList>
    </citation>
    <scope>NUCLEOTIDE SEQUENCE [LARGE SCALE GENOMIC DNA]</scope>
    <source>
        <strain evidence="3 4">CCFEE 5792</strain>
    </source>
</reference>
<evidence type="ECO:0000313" key="4">
    <source>
        <dbReference type="Proteomes" id="UP001358417"/>
    </source>
</evidence>
<dbReference type="InterPro" id="IPR036396">
    <property type="entry name" value="Cyt_P450_sf"/>
</dbReference>
<dbReference type="PANTHER" id="PTHR24305:SF164">
    <property type="entry name" value="P450, PUTATIVE (EUROFUNG)-RELATED"/>
    <property type="match status" value="1"/>
</dbReference>
<dbReference type="InterPro" id="IPR050121">
    <property type="entry name" value="Cytochrome_P450_monoxygenase"/>
</dbReference>
<comment type="cofactor">
    <cofactor evidence="1">
        <name>heme</name>
        <dbReference type="ChEBI" id="CHEBI:30413"/>
    </cofactor>
</comment>
<keyword evidence="2" id="KW-0732">Signal</keyword>
<protein>
    <recommendedName>
        <fullName evidence="5">Cytochrome P450</fullName>
    </recommendedName>
</protein>
<comment type="caution">
    <text evidence="3">The sequence shown here is derived from an EMBL/GenBank/DDBJ whole genome shotgun (WGS) entry which is preliminary data.</text>
</comment>
<evidence type="ECO:0008006" key="5">
    <source>
        <dbReference type="Google" id="ProtNLM"/>
    </source>
</evidence>
<dbReference type="PANTHER" id="PTHR24305">
    <property type="entry name" value="CYTOCHROME P450"/>
    <property type="match status" value="1"/>
</dbReference>
<keyword evidence="1" id="KW-0408">Iron</keyword>
<keyword evidence="1" id="KW-0349">Heme</keyword>
<sequence>MLMPLVASLAWVIFIFVRAIQAYQTNVPGPWYTHLTTLVLKYHEFTKNRRLWIHELHRRYGPVVRLSPNEVSFANLEGMKEIYQSGGSGYDKTEFYDLFKQYNHRTMFSTLNRHDHSQRKKLFAERYAMTNIMNSQIVEGFQQRTASVMKKCEASLGTCLDIYVVLHCYALDCASHFLLNPGGTDTLNNPQHFKMMEELSYHDSIKQRWIQYYWPLLDKINTFFSPKSTPLSKNYMIDRVQNTEAQESSLLHRLQAKSAQLSSVSIAAECMDHMAAGIDTTGDGLCFLMHELSLPRSQIFQKRLHEEIIQNPEVKLNNLPYLDAVIKEGLRLFPPIPMSLPRYVPREGSTISGYELPGGSIVSCQAYSMHLLDEEVFPNAEKFLPERWLEKEGEMERNRLFFAFASGGRGCIGKNLALVEMKTVLREIYGRFVTTVAPEMKGDMAIDDQIIASRPKDQTCLLNFEVIGQ</sequence>
<dbReference type="PRINTS" id="PR00463">
    <property type="entry name" value="EP450I"/>
</dbReference>
<dbReference type="InterPro" id="IPR002401">
    <property type="entry name" value="Cyt_P450_E_grp-I"/>
</dbReference>
<dbReference type="GO" id="GO:0020037">
    <property type="term" value="F:heme binding"/>
    <property type="evidence" value="ECO:0007669"/>
    <property type="project" value="InterPro"/>
</dbReference>
<dbReference type="Gene3D" id="1.10.630.10">
    <property type="entry name" value="Cytochrome P450"/>
    <property type="match status" value="1"/>
</dbReference>
<dbReference type="Proteomes" id="UP001358417">
    <property type="component" value="Unassembled WGS sequence"/>
</dbReference>
<dbReference type="CDD" id="cd11059">
    <property type="entry name" value="CYP_fungal"/>
    <property type="match status" value="1"/>
</dbReference>
<dbReference type="EMBL" id="JAVRRD010000032">
    <property type="protein sequence ID" value="KAK5046061.1"/>
    <property type="molecule type" value="Genomic_DNA"/>
</dbReference>
<dbReference type="GO" id="GO:0004497">
    <property type="term" value="F:monooxygenase activity"/>
    <property type="evidence" value="ECO:0007669"/>
    <property type="project" value="InterPro"/>
</dbReference>
<feature type="chain" id="PRO_5043676122" description="Cytochrome P450" evidence="2">
    <location>
        <begin position="23"/>
        <end position="469"/>
    </location>
</feature>
<evidence type="ECO:0000256" key="1">
    <source>
        <dbReference type="PIRSR" id="PIRSR602401-1"/>
    </source>
</evidence>
<evidence type="ECO:0000313" key="3">
    <source>
        <dbReference type="EMBL" id="KAK5046061.1"/>
    </source>
</evidence>
<organism evidence="3 4">
    <name type="scientific">Exophiala bonariae</name>
    <dbReference type="NCBI Taxonomy" id="1690606"/>
    <lineage>
        <taxon>Eukaryota</taxon>
        <taxon>Fungi</taxon>
        <taxon>Dikarya</taxon>
        <taxon>Ascomycota</taxon>
        <taxon>Pezizomycotina</taxon>
        <taxon>Eurotiomycetes</taxon>
        <taxon>Chaetothyriomycetidae</taxon>
        <taxon>Chaetothyriales</taxon>
        <taxon>Herpotrichiellaceae</taxon>
        <taxon>Exophiala</taxon>
    </lineage>
</organism>
<dbReference type="GO" id="GO:0005506">
    <property type="term" value="F:iron ion binding"/>
    <property type="evidence" value="ECO:0007669"/>
    <property type="project" value="InterPro"/>
</dbReference>
<accession>A0AAV9MWZ1</accession>